<dbReference type="EMBL" id="KX117091">
    <property type="protein sequence ID" value="ANF30100.1"/>
    <property type="molecule type" value="Genomic_DNA"/>
</dbReference>
<evidence type="ECO:0008006" key="2">
    <source>
        <dbReference type="Google" id="ProtNLM"/>
    </source>
</evidence>
<proteinExistence type="predicted"/>
<dbReference type="AlphaFoldDB" id="A0A172X0E4"/>
<name>A0A172X0E4_HAFAL</name>
<dbReference type="RefSeq" id="WP_130956525.1">
    <property type="nucleotide sequence ID" value="NZ_SITM01000033.1"/>
</dbReference>
<evidence type="ECO:0000313" key="1">
    <source>
        <dbReference type="EMBL" id="ANF30100.1"/>
    </source>
</evidence>
<accession>A0A172X0E4</accession>
<sequence>MSHESILLVGEFSGVHSELRQALINKGFSVCLVSDGDAYKKFPADILFTKPKYKTKLGKYINYISTALGLNGIITFLTNYKLWSKLKGFEVVQLINPAPLQDFGIISNYLFLRFLFKHNNKIFLSALGEDYYWVKSCLDKKFRYSALDNLNEVNKNKYKYSLKHLTKKFKYLNDFCIKHCDAVIPGLYDYFVAYKWSEKCVQTIPLPIDLKKIAIKPIEIDSSKPLIIFHGWQDGKELKKGNYIFDNAMSRIVDKYGDKVEYRVVRNVPYSKYIELFSDCHIFLDQCYSYDKGMNALLGMAAGKVVFSGADIDALYYYDFSSANDIPLINAEPNEEAVFKQIEELILNRAKVHEISKSALVFVANNHISSNVSDKYLKVWRAK</sequence>
<organism evidence="1">
    <name type="scientific">Hafnia alvei</name>
    <dbReference type="NCBI Taxonomy" id="569"/>
    <lineage>
        <taxon>Bacteria</taxon>
        <taxon>Pseudomonadati</taxon>
        <taxon>Pseudomonadota</taxon>
        <taxon>Gammaproteobacteria</taxon>
        <taxon>Enterobacterales</taxon>
        <taxon>Hafniaceae</taxon>
        <taxon>Hafnia</taxon>
    </lineage>
</organism>
<reference evidence="1" key="1">
    <citation type="journal article" date="2016" name="PLoS ONE">
        <title>Genetic Diversity of O-Antigens in Hafnia alvei and the Development of a Suspension Array for Serotype Detection.</title>
        <authorList>
            <person name="Duan Z."/>
            <person name="Niedziela T."/>
            <person name="Lugowski C."/>
            <person name="Cao B."/>
            <person name="Wang T."/>
            <person name="Xu L."/>
            <person name="Yang B."/>
            <person name="Liu B."/>
            <person name="Wang L."/>
        </authorList>
    </citation>
    <scope>NUCLEOTIDE SEQUENCE</scope>
    <source>
        <strain evidence="1">PCM1216</strain>
    </source>
</reference>
<protein>
    <recommendedName>
        <fullName evidence="2">Glycosyl transferases group 1</fullName>
    </recommendedName>
</protein>
<dbReference type="SUPFAM" id="SSF53756">
    <property type="entry name" value="UDP-Glycosyltransferase/glycogen phosphorylase"/>
    <property type="match status" value="1"/>
</dbReference>